<proteinExistence type="predicted"/>
<dbReference type="PANTHER" id="PTHR14221:SF0">
    <property type="entry name" value="WD REPEAT-CONTAINING PROTEIN 44"/>
    <property type="match status" value="1"/>
</dbReference>
<dbReference type="Gene3D" id="2.130.10.10">
    <property type="entry name" value="YVTN repeat-like/Quinoprotein amine dehydrogenase"/>
    <property type="match status" value="1"/>
</dbReference>
<dbReference type="SMART" id="SM00320">
    <property type="entry name" value="WD40"/>
    <property type="match status" value="2"/>
</dbReference>
<dbReference type="AlphaFoldDB" id="I1BRD9"/>
<evidence type="ECO:0000256" key="4">
    <source>
        <dbReference type="SAM" id="MobiDB-lite"/>
    </source>
</evidence>
<dbReference type="RefSeq" id="XP_067514165.1">
    <property type="nucleotide sequence ID" value="XM_067658064.1"/>
</dbReference>
<dbReference type="OrthoDB" id="1932312at2759"/>
<gene>
    <name evidence="5" type="ORF">RO3G_03474</name>
</gene>
<dbReference type="EMBL" id="CH476733">
    <property type="protein sequence ID" value="EIE78769.1"/>
    <property type="molecule type" value="Genomic_DNA"/>
</dbReference>
<sequence length="198" mass="22631">MTLSTNEEGKQKNKDDDDDNAANRKHKKSFFERIGLKKKQIAPTTGKYPGEYTDDEEDDDSIVSSDDEHQSTVNSSILNNNKYIKAKTKYKKQNQEFSRIMLAQTISTCEQPTEELNPNHPYGAIWALKFNKNGQYLASAGQSCIVFVWKSINITENSTQLLEETPYREYQGHTADILDVTWSKNDFLLSSSMDNTVR</sequence>
<feature type="repeat" description="WD" evidence="3">
    <location>
        <begin position="170"/>
        <end position="198"/>
    </location>
</feature>
<dbReference type="VEuPathDB" id="FungiDB:RO3G_03474"/>
<protein>
    <submittedName>
        <fullName evidence="5">Uncharacterized protein</fullName>
    </submittedName>
</protein>
<dbReference type="InterPro" id="IPR040324">
    <property type="entry name" value="WDR44/Dgr2"/>
</dbReference>
<dbReference type="InterPro" id="IPR036322">
    <property type="entry name" value="WD40_repeat_dom_sf"/>
</dbReference>
<keyword evidence="1 3" id="KW-0853">WD repeat</keyword>
<dbReference type="eggNOG" id="KOG0283">
    <property type="taxonomic scope" value="Eukaryota"/>
</dbReference>
<dbReference type="InParanoid" id="I1BRD9"/>
<feature type="region of interest" description="Disordered" evidence="4">
    <location>
        <begin position="1"/>
        <end position="74"/>
    </location>
</feature>
<dbReference type="PANTHER" id="PTHR14221">
    <property type="entry name" value="WD REPEAT DOMAIN 44"/>
    <property type="match status" value="1"/>
</dbReference>
<accession>I1BRD9</accession>
<feature type="compositionally biased region" description="Acidic residues" evidence="4">
    <location>
        <begin position="52"/>
        <end position="61"/>
    </location>
</feature>
<name>I1BRD9_RHIO9</name>
<dbReference type="Pfam" id="PF00400">
    <property type="entry name" value="WD40"/>
    <property type="match status" value="2"/>
</dbReference>
<dbReference type="Proteomes" id="UP000009138">
    <property type="component" value="Unassembled WGS sequence"/>
</dbReference>
<reference evidence="5 6" key="1">
    <citation type="journal article" date="2009" name="PLoS Genet.">
        <title>Genomic analysis of the basal lineage fungus Rhizopus oryzae reveals a whole-genome duplication.</title>
        <authorList>
            <person name="Ma L.-J."/>
            <person name="Ibrahim A.S."/>
            <person name="Skory C."/>
            <person name="Grabherr M.G."/>
            <person name="Burger G."/>
            <person name="Butler M."/>
            <person name="Elias M."/>
            <person name="Idnurm A."/>
            <person name="Lang B.F."/>
            <person name="Sone T."/>
            <person name="Abe A."/>
            <person name="Calvo S.E."/>
            <person name="Corrochano L.M."/>
            <person name="Engels R."/>
            <person name="Fu J."/>
            <person name="Hansberg W."/>
            <person name="Kim J.-M."/>
            <person name="Kodira C.D."/>
            <person name="Koehrsen M.J."/>
            <person name="Liu B."/>
            <person name="Miranda-Saavedra D."/>
            <person name="O'Leary S."/>
            <person name="Ortiz-Castellanos L."/>
            <person name="Poulter R."/>
            <person name="Rodriguez-Romero J."/>
            <person name="Ruiz-Herrera J."/>
            <person name="Shen Y.-Q."/>
            <person name="Zeng Q."/>
            <person name="Galagan J."/>
            <person name="Birren B.W."/>
            <person name="Cuomo C.A."/>
            <person name="Wickes B.L."/>
        </authorList>
    </citation>
    <scope>NUCLEOTIDE SEQUENCE [LARGE SCALE GENOMIC DNA]</scope>
    <source>
        <strain evidence="6">RA 99-880 / ATCC MYA-4621 / FGSC 9543 / NRRL 43880</strain>
    </source>
</reference>
<dbReference type="InterPro" id="IPR015943">
    <property type="entry name" value="WD40/YVTN_repeat-like_dom_sf"/>
</dbReference>
<dbReference type="SUPFAM" id="SSF50978">
    <property type="entry name" value="WD40 repeat-like"/>
    <property type="match status" value="1"/>
</dbReference>
<dbReference type="GeneID" id="93610445"/>
<evidence type="ECO:0000256" key="2">
    <source>
        <dbReference type="ARBA" id="ARBA00022737"/>
    </source>
</evidence>
<evidence type="ECO:0000256" key="1">
    <source>
        <dbReference type="ARBA" id="ARBA00022574"/>
    </source>
</evidence>
<dbReference type="InterPro" id="IPR001680">
    <property type="entry name" value="WD40_rpt"/>
</dbReference>
<keyword evidence="2" id="KW-0677">Repeat</keyword>
<evidence type="ECO:0000313" key="5">
    <source>
        <dbReference type="EMBL" id="EIE78769.1"/>
    </source>
</evidence>
<evidence type="ECO:0000256" key="3">
    <source>
        <dbReference type="PROSITE-ProRule" id="PRU00221"/>
    </source>
</evidence>
<organism evidence="5 6">
    <name type="scientific">Rhizopus delemar (strain RA 99-880 / ATCC MYA-4621 / FGSC 9543 / NRRL 43880)</name>
    <name type="common">Mucormycosis agent</name>
    <name type="synonym">Rhizopus arrhizus var. delemar</name>
    <dbReference type="NCBI Taxonomy" id="246409"/>
    <lineage>
        <taxon>Eukaryota</taxon>
        <taxon>Fungi</taxon>
        <taxon>Fungi incertae sedis</taxon>
        <taxon>Mucoromycota</taxon>
        <taxon>Mucoromycotina</taxon>
        <taxon>Mucoromycetes</taxon>
        <taxon>Mucorales</taxon>
        <taxon>Mucorineae</taxon>
        <taxon>Rhizopodaceae</taxon>
        <taxon>Rhizopus</taxon>
    </lineage>
</organism>
<keyword evidence="6" id="KW-1185">Reference proteome</keyword>
<dbReference type="PROSITE" id="PS50082">
    <property type="entry name" value="WD_REPEATS_2"/>
    <property type="match status" value="1"/>
</dbReference>
<dbReference type="PROSITE" id="PS50294">
    <property type="entry name" value="WD_REPEATS_REGION"/>
    <property type="match status" value="1"/>
</dbReference>
<evidence type="ECO:0000313" key="6">
    <source>
        <dbReference type="Proteomes" id="UP000009138"/>
    </source>
</evidence>
<dbReference type="STRING" id="246409.I1BRD9"/>